<sequence length="457" mass="51360">MNIRLQPVSPPKTDALLTPINLTNETLLHRKQNLMTAMREQHVDSVIIYADREHGDNFEYFTGFVPRFEEALLIVHQSGKAYVLLGNENMKMAAYSRIDVEAIHVPFFSLPNQPMKDDTRLEDYFQAADISTGKKVGVIGWKLFTSTSYQNQYLFVLPYYLIDTLKHLEIELFNFSAVLISPEKGIRTVNNANEIAHFEYGAALAGRSLLDALDHIDLGKTEIEIAGLLASGGQPQTVTTICATGDRFTDAVVYPRNKAIQLGDKMSLTIGFKGGLSSRSAYAVSTASELPVKEQDYVAKVVTPYFRALATWLQTIQIGISGDFLYQNIQTVLPQEDFHWELNPGHFTATEEWLASPFYPGSTCTVKSGQIFQIDIIPSVAGFAGVSAEEGIAIADKDLRIEIQKDYPLVWERIMRRRNYLKKELGIELSEEILPMSDTLAYYRPYLLDKTAAMVFK</sequence>
<protein>
    <submittedName>
        <fullName evidence="2">Xaa-Pro aminopeptidase</fullName>
    </submittedName>
</protein>
<evidence type="ECO:0000313" key="3">
    <source>
        <dbReference type="Proteomes" id="UP000254879"/>
    </source>
</evidence>
<reference evidence="2 3" key="1">
    <citation type="submission" date="2018-06" db="EMBL/GenBank/DDBJ databases">
        <authorList>
            <consortium name="Pathogen Informatics"/>
            <person name="Doyle S."/>
        </authorList>
    </citation>
    <scope>NUCLEOTIDE SEQUENCE [LARGE SCALE GENOMIC DNA]</scope>
    <source>
        <strain evidence="3">NCTC 10815</strain>
    </source>
</reference>
<gene>
    <name evidence="2" type="ORF">NCTC10815_02105</name>
</gene>
<evidence type="ECO:0000313" key="2">
    <source>
        <dbReference type="EMBL" id="STY44751.1"/>
    </source>
</evidence>
<dbReference type="AlphaFoldDB" id="A0A378MEM7"/>
<organism evidence="2 3">
    <name type="scientific">Listeria grayi</name>
    <name type="common">Listeria murrayi</name>
    <dbReference type="NCBI Taxonomy" id="1641"/>
    <lineage>
        <taxon>Bacteria</taxon>
        <taxon>Bacillati</taxon>
        <taxon>Bacillota</taxon>
        <taxon>Bacilli</taxon>
        <taxon>Bacillales</taxon>
        <taxon>Listeriaceae</taxon>
        <taxon>Listeria</taxon>
    </lineage>
</organism>
<dbReference type="Pfam" id="PF01321">
    <property type="entry name" value="Creatinase_N"/>
    <property type="match status" value="1"/>
</dbReference>
<keyword evidence="2" id="KW-0645">Protease</keyword>
<dbReference type="SUPFAM" id="SSF55920">
    <property type="entry name" value="Creatinase/aminopeptidase"/>
    <property type="match status" value="1"/>
</dbReference>
<dbReference type="EMBL" id="UGPG01000001">
    <property type="protein sequence ID" value="STY44751.1"/>
    <property type="molecule type" value="Genomic_DNA"/>
</dbReference>
<dbReference type="GO" id="GO:0004177">
    <property type="term" value="F:aminopeptidase activity"/>
    <property type="evidence" value="ECO:0007669"/>
    <property type="project" value="UniProtKB-KW"/>
</dbReference>
<dbReference type="SUPFAM" id="SSF53092">
    <property type="entry name" value="Creatinase/prolidase N-terminal domain"/>
    <property type="match status" value="1"/>
</dbReference>
<dbReference type="Gene3D" id="3.90.230.10">
    <property type="entry name" value="Creatinase/methionine aminopeptidase superfamily"/>
    <property type="match status" value="1"/>
</dbReference>
<keyword evidence="2" id="KW-0378">Hydrolase</keyword>
<dbReference type="InterPro" id="IPR000587">
    <property type="entry name" value="Creatinase_N"/>
</dbReference>
<accession>A0A378MEM7</accession>
<dbReference type="Proteomes" id="UP000254879">
    <property type="component" value="Unassembled WGS sequence"/>
</dbReference>
<dbReference type="InterPro" id="IPR029149">
    <property type="entry name" value="Creatin/AminoP/Spt16_N"/>
</dbReference>
<name>A0A378MEM7_LISGR</name>
<proteinExistence type="predicted"/>
<evidence type="ECO:0000259" key="1">
    <source>
        <dbReference type="Pfam" id="PF01321"/>
    </source>
</evidence>
<dbReference type="InterPro" id="IPR036005">
    <property type="entry name" value="Creatinase/aminopeptidase-like"/>
</dbReference>
<dbReference type="RefSeq" id="WP_115346056.1">
    <property type="nucleotide sequence ID" value="NZ_UGPG01000001.1"/>
</dbReference>
<feature type="domain" description="Creatinase N-terminal" evidence="1">
    <location>
        <begin position="30"/>
        <end position="99"/>
    </location>
</feature>
<keyword evidence="2" id="KW-0031">Aminopeptidase</keyword>